<dbReference type="InterPro" id="IPR045857">
    <property type="entry name" value="O16G_dom_2"/>
</dbReference>
<evidence type="ECO:0000256" key="2">
    <source>
        <dbReference type="ARBA" id="ARBA00022801"/>
    </source>
</evidence>
<dbReference type="PROSITE" id="PS51257">
    <property type="entry name" value="PROKAR_LIPOPROTEIN"/>
    <property type="match status" value="1"/>
</dbReference>
<comment type="similarity">
    <text evidence="1">Belongs to the glycosyl hydrolase 13 family.</text>
</comment>
<comment type="caution">
    <text evidence="5">The sequence shown here is derived from an EMBL/GenBank/DDBJ whole genome shotgun (WGS) entry which is preliminary data.</text>
</comment>
<dbReference type="SUPFAM" id="SSF51011">
    <property type="entry name" value="Glycosyl hydrolase domain"/>
    <property type="match status" value="1"/>
</dbReference>
<dbReference type="PANTHER" id="PTHR10357">
    <property type="entry name" value="ALPHA-AMYLASE FAMILY MEMBER"/>
    <property type="match status" value="1"/>
</dbReference>
<dbReference type="EMBL" id="JAUJEA010000012">
    <property type="protein sequence ID" value="MDN5204651.1"/>
    <property type="molecule type" value="Genomic_DNA"/>
</dbReference>
<dbReference type="SMART" id="SM00642">
    <property type="entry name" value="Aamy"/>
    <property type="match status" value="1"/>
</dbReference>
<evidence type="ECO:0000313" key="5">
    <source>
        <dbReference type="EMBL" id="MDN5204651.1"/>
    </source>
</evidence>
<evidence type="ECO:0000313" key="6">
    <source>
        <dbReference type="Proteomes" id="UP001172082"/>
    </source>
</evidence>
<dbReference type="GO" id="GO:0016787">
    <property type="term" value="F:hydrolase activity"/>
    <property type="evidence" value="ECO:0007669"/>
    <property type="project" value="UniProtKB-KW"/>
</dbReference>
<sequence length="547" mass="62847">MMSSTPKKLRFMDFPNNILWKLAMLFCMVAIATGCSNAKKETGEVISEPIENDIQMGGTWPNAVTYEIFVQSFYDTNNDGIGDFNGVTAKLDYLQDLGIEAIWLMPIHPSPSYHKYDVTDYREVHPDYGTMEDFKNLVNEAHKRDIRIVIDFVINHTGSDHPWFQASVKDKTGDYRDYYVWASMDEIQDKIMKEHTSADSDNRTNWHQAEGNEERYYGFFWGGMPDLNYDNPKVKEEIFDIGKFWLTEIGVDGFRLDAARHIFPDDRMKENHTFWEEFRAEMEKIKPNVYLIGEVWSSAEVVAPYLKGLPALFNFDIGYAISKSVLTEHDSSLVKNHHDIRKFYNTVTNEFIDATFNTNHDQNRIMSVVDGDLQKARMAASLLLTLPGAPYIYYGEEIGMLGAKPDEEIREPFVWDYEGKDPGQTKWREAIHSTDENVEPLSQQINDSKSLYNHYKELIHSRKSSPVLTFGQIEISNIKEDGIVNFYRVHEGDSLLVIHNVTGSEKALNLGESGQFNEILFQNHQGISLEEARLKIPGYSTIILTKG</sequence>
<dbReference type="InterPro" id="IPR056300">
    <property type="entry name" value="SusG-like_C"/>
</dbReference>
<keyword evidence="2 5" id="KW-0378">Hydrolase</keyword>
<protein>
    <submittedName>
        <fullName evidence="5">Alpha-amylase family glycosyl hydrolase</fullName>
    </submittedName>
</protein>
<keyword evidence="3" id="KW-0326">Glycosidase</keyword>
<dbReference type="InterPro" id="IPR017853">
    <property type="entry name" value="GH"/>
</dbReference>
<feature type="domain" description="Glycosyl hydrolase family 13 catalytic" evidence="4">
    <location>
        <begin position="67"/>
        <end position="462"/>
    </location>
</feature>
<name>A0ABT8KV44_9BACT</name>
<evidence type="ECO:0000259" key="4">
    <source>
        <dbReference type="SMART" id="SM00642"/>
    </source>
</evidence>
<dbReference type="RefSeq" id="WP_346754675.1">
    <property type="nucleotide sequence ID" value="NZ_JAUJEA010000012.1"/>
</dbReference>
<dbReference type="Pfam" id="PF23915">
    <property type="entry name" value="SusG_C"/>
    <property type="match status" value="1"/>
</dbReference>
<dbReference type="Proteomes" id="UP001172082">
    <property type="component" value="Unassembled WGS sequence"/>
</dbReference>
<dbReference type="SUPFAM" id="SSF51445">
    <property type="entry name" value="(Trans)glycosidases"/>
    <property type="match status" value="1"/>
</dbReference>
<keyword evidence="6" id="KW-1185">Reference proteome</keyword>
<dbReference type="Gene3D" id="3.20.20.80">
    <property type="entry name" value="Glycosidases"/>
    <property type="match status" value="1"/>
</dbReference>
<reference evidence="5" key="1">
    <citation type="submission" date="2023-06" db="EMBL/GenBank/DDBJ databases">
        <title>Genomic of Parafulvivirga corallium.</title>
        <authorList>
            <person name="Wang G."/>
        </authorList>
    </citation>
    <scope>NUCLEOTIDE SEQUENCE</scope>
    <source>
        <strain evidence="5">BMA10</strain>
    </source>
</reference>
<dbReference type="InterPro" id="IPR006047">
    <property type="entry name" value="GH13_cat_dom"/>
</dbReference>
<dbReference type="PANTHER" id="PTHR10357:SF179">
    <property type="entry name" value="NEUTRAL AND BASIC AMINO ACID TRANSPORT PROTEIN RBAT"/>
    <property type="match status" value="1"/>
</dbReference>
<organism evidence="5 6">
    <name type="scientific">Splendidivirga corallicola</name>
    <dbReference type="NCBI Taxonomy" id="3051826"/>
    <lineage>
        <taxon>Bacteria</taxon>
        <taxon>Pseudomonadati</taxon>
        <taxon>Bacteroidota</taxon>
        <taxon>Cytophagia</taxon>
        <taxon>Cytophagales</taxon>
        <taxon>Splendidivirgaceae</taxon>
        <taxon>Splendidivirga</taxon>
    </lineage>
</organism>
<dbReference type="Pfam" id="PF00128">
    <property type="entry name" value="Alpha-amylase"/>
    <property type="match status" value="1"/>
</dbReference>
<dbReference type="Gene3D" id="3.90.400.10">
    <property type="entry name" value="Oligo-1,6-glucosidase, Domain 2"/>
    <property type="match status" value="1"/>
</dbReference>
<proteinExistence type="inferred from homology"/>
<dbReference type="CDD" id="cd11316">
    <property type="entry name" value="AmyAc_bac2_AmyA"/>
    <property type="match status" value="1"/>
</dbReference>
<dbReference type="InterPro" id="IPR013780">
    <property type="entry name" value="Glyco_hydro_b"/>
</dbReference>
<dbReference type="Gene3D" id="2.60.40.1180">
    <property type="entry name" value="Golgi alpha-mannosidase II"/>
    <property type="match status" value="1"/>
</dbReference>
<evidence type="ECO:0000256" key="3">
    <source>
        <dbReference type="ARBA" id="ARBA00023295"/>
    </source>
</evidence>
<accession>A0ABT8KV44</accession>
<gene>
    <name evidence="5" type="ORF">QQ008_24885</name>
</gene>
<evidence type="ECO:0000256" key="1">
    <source>
        <dbReference type="ARBA" id="ARBA00008061"/>
    </source>
</evidence>